<keyword evidence="16" id="KW-1185">Reference proteome</keyword>
<dbReference type="GO" id="GO:0004252">
    <property type="term" value="F:serine-type endopeptidase activity"/>
    <property type="evidence" value="ECO:0007669"/>
    <property type="project" value="UniProtKB-UniRule"/>
</dbReference>
<dbReference type="PANTHER" id="PTHR43806">
    <property type="entry name" value="PEPTIDASE S8"/>
    <property type="match status" value="1"/>
</dbReference>
<feature type="active site" description="Charge relay system" evidence="8 9">
    <location>
        <position position="522"/>
    </location>
</feature>
<evidence type="ECO:0000256" key="9">
    <source>
        <dbReference type="PROSITE-ProRule" id="PRU01240"/>
    </source>
</evidence>
<evidence type="ECO:0000256" key="5">
    <source>
        <dbReference type="ARBA" id="ARBA00022729"/>
    </source>
</evidence>
<dbReference type="InterPro" id="IPR050131">
    <property type="entry name" value="Peptidase_S8_subtilisin-like"/>
</dbReference>
<dbReference type="PROSITE" id="PS51892">
    <property type="entry name" value="SUBTILASE"/>
    <property type="match status" value="1"/>
</dbReference>
<evidence type="ECO:0000256" key="6">
    <source>
        <dbReference type="ARBA" id="ARBA00022801"/>
    </source>
</evidence>
<evidence type="ECO:0000256" key="10">
    <source>
        <dbReference type="RuleBase" id="RU003355"/>
    </source>
</evidence>
<dbReference type="SUPFAM" id="SSF52025">
    <property type="entry name" value="PA domain"/>
    <property type="match status" value="1"/>
</dbReference>
<dbReference type="GO" id="GO:0016020">
    <property type="term" value="C:membrane"/>
    <property type="evidence" value="ECO:0007669"/>
    <property type="project" value="InterPro"/>
</dbReference>
<dbReference type="CDD" id="cd07489">
    <property type="entry name" value="Peptidases_S8_5"/>
    <property type="match status" value="1"/>
</dbReference>
<dbReference type="PRINTS" id="PR00723">
    <property type="entry name" value="SUBTILISIN"/>
</dbReference>
<protein>
    <recommendedName>
        <fullName evidence="17">Subtilisin-like protein</fullName>
    </recommendedName>
</protein>
<feature type="active site" description="Charge relay system" evidence="8 9">
    <location>
        <position position="147"/>
    </location>
</feature>
<comment type="caution">
    <text evidence="15">The sequence shown here is derived from an EMBL/GenBank/DDBJ whole genome shotgun (WGS) entry which is preliminary data.</text>
</comment>
<evidence type="ECO:0000256" key="2">
    <source>
        <dbReference type="ARBA" id="ARBA00022512"/>
    </source>
</evidence>
<dbReference type="InterPro" id="IPR023827">
    <property type="entry name" value="Peptidase_S8_Asp-AS"/>
</dbReference>
<dbReference type="Gene3D" id="3.40.50.200">
    <property type="entry name" value="Peptidase S8/S53 domain"/>
    <property type="match status" value="1"/>
</dbReference>
<dbReference type="InterPro" id="IPR003137">
    <property type="entry name" value="PA_domain"/>
</dbReference>
<comment type="similarity">
    <text evidence="1 9 10">Belongs to the peptidase S8 family.</text>
</comment>
<gene>
    <name evidence="15" type="ORF">BG011_003742</name>
</gene>
<evidence type="ECO:0000256" key="7">
    <source>
        <dbReference type="ARBA" id="ARBA00022825"/>
    </source>
</evidence>
<dbReference type="GO" id="GO:0005615">
    <property type="term" value="C:extracellular space"/>
    <property type="evidence" value="ECO:0007669"/>
    <property type="project" value="TreeGrafter"/>
</dbReference>
<evidence type="ECO:0000259" key="12">
    <source>
        <dbReference type="Pfam" id="PF00082"/>
    </source>
</evidence>
<dbReference type="Pfam" id="PF00082">
    <property type="entry name" value="Peptidase_S8"/>
    <property type="match status" value="1"/>
</dbReference>
<evidence type="ECO:0000256" key="8">
    <source>
        <dbReference type="PIRSR" id="PIRSR615500-1"/>
    </source>
</evidence>
<feature type="domain" description="PA" evidence="13">
    <location>
        <begin position="375"/>
        <end position="450"/>
    </location>
</feature>
<keyword evidence="4 9" id="KW-0645">Protease</keyword>
<dbReference type="PROSITE" id="PS00136">
    <property type="entry name" value="SUBTILASE_ASP"/>
    <property type="match status" value="1"/>
</dbReference>
<keyword evidence="7 9" id="KW-0720">Serine protease</keyword>
<feature type="domain" description="Peptidase S8/S53" evidence="12">
    <location>
        <begin position="138"/>
        <end position="559"/>
    </location>
</feature>
<keyword evidence="2" id="KW-0134">Cell wall</keyword>
<evidence type="ECO:0000256" key="4">
    <source>
        <dbReference type="ARBA" id="ARBA00022670"/>
    </source>
</evidence>
<keyword evidence="6 9" id="KW-0378">Hydrolase</keyword>
<keyword evidence="3" id="KW-0964">Secreted</keyword>
<dbReference type="InterPro" id="IPR034187">
    <property type="entry name" value="Peptidases_S8_5"/>
</dbReference>
<reference evidence="15" key="1">
    <citation type="journal article" date="2020" name="Fungal Divers.">
        <title>Resolving the Mortierellaceae phylogeny through synthesis of multi-gene phylogenetics and phylogenomics.</title>
        <authorList>
            <person name="Vandepol N."/>
            <person name="Liber J."/>
            <person name="Desiro A."/>
            <person name="Na H."/>
            <person name="Kennedy M."/>
            <person name="Barry K."/>
            <person name="Grigoriev I.V."/>
            <person name="Miller A.N."/>
            <person name="O'Donnell K."/>
            <person name="Stajich J.E."/>
            <person name="Bonito G."/>
        </authorList>
    </citation>
    <scope>NUCLEOTIDE SEQUENCE</scope>
    <source>
        <strain evidence="15">KOD948</strain>
    </source>
</reference>
<dbReference type="Gene3D" id="3.50.30.30">
    <property type="match status" value="1"/>
</dbReference>
<organism evidence="15 16">
    <name type="scientific">Mortierella polycephala</name>
    <dbReference type="NCBI Taxonomy" id="41804"/>
    <lineage>
        <taxon>Eukaryota</taxon>
        <taxon>Fungi</taxon>
        <taxon>Fungi incertae sedis</taxon>
        <taxon>Mucoromycota</taxon>
        <taxon>Mortierellomycotina</taxon>
        <taxon>Mortierellomycetes</taxon>
        <taxon>Mortierellales</taxon>
        <taxon>Mortierellaceae</taxon>
        <taxon>Mortierella</taxon>
    </lineage>
</organism>
<feature type="domain" description="C5a peptidase/Subtilisin-like protease SBT2-like Fn3-like" evidence="14">
    <location>
        <begin position="596"/>
        <end position="709"/>
    </location>
</feature>
<dbReference type="Gene3D" id="2.60.40.1710">
    <property type="entry name" value="Subtilisin-like superfamily"/>
    <property type="match status" value="1"/>
</dbReference>
<dbReference type="InterPro" id="IPR015500">
    <property type="entry name" value="Peptidase_S8_subtilisin-rel"/>
</dbReference>
<dbReference type="Pfam" id="PF02225">
    <property type="entry name" value="PA"/>
    <property type="match status" value="1"/>
</dbReference>
<evidence type="ECO:0000256" key="11">
    <source>
        <dbReference type="SAM" id="SignalP"/>
    </source>
</evidence>
<dbReference type="GO" id="GO:0006508">
    <property type="term" value="P:proteolysis"/>
    <property type="evidence" value="ECO:0007669"/>
    <property type="project" value="UniProtKB-KW"/>
</dbReference>
<evidence type="ECO:0000259" key="14">
    <source>
        <dbReference type="Pfam" id="PF06280"/>
    </source>
</evidence>
<dbReference type="SUPFAM" id="SSF52743">
    <property type="entry name" value="Subtilisin-like"/>
    <property type="match status" value="1"/>
</dbReference>
<dbReference type="InterPro" id="IPR023828">
    <property type="entry name" value="Peptidase_S8_Ser-AS"/>
</dbReference>
<dbReference type="InterPro" id="IPR046450">
    <property type="entry name" value="PA_dom_sf"/>
</dbReference>
<dbReference type="InterPro" id="IPR010435">
    <property type="entry name" value="C5a/SBT2-like_Fn3"/>
</dbReference>
<dbReference type="AlphaFoldDB" id="A0A9P6U3B2"/>
<dbReference type="Pfam" id="PF06280">
    <property type="entry name" value="fn3_5"/>
    <property type="match status" value="1"/>
</dbReference>
<evidence type="ECO:0000259" key="13">
    <source>
        <dbReference type="Pfam" id="PF02225"/>
    </source>
</evidence>
<feature type="chain" id="PRO_5040400652" description="Subtilisin-like protein" evidence="11">
    <location>
        <begin position="19"/>
        <end position="867"/>
    </location>
</feature>
<accession>A0A9P6U3B2</accession>
<name>A0A9P6U3B2_9FUNG</name>
<feature type="signal peptide" evidence="11">
    <location>
        <begin position="1"/>
        <end position="18"/>
    </location>
</feature>
<evidence type="ECO:0000313" key="16">
    <source>
        <dbReference type="Proteomes" id="UP000726737"/>
    </source>
</evidence>
<sequence>MKTTAVLLTLVATTLVAAGKFHDLPHSEYNRVVNGGYIVEYQEGFHHQDTHNTLRTRKVDYMVRKEYGIFNGAAIYVNSEHDGKALADMPGIKNVWPITLVSIPKTIKQKVEPSSLKMPLVHSMTGVDTVHKIYKLTGKGIKVGVIDSGVDYKHPAFALEGALEGCMGPNCRFQYGWDFVGDAYDGTSSPEPDSDPMDCEGHGTHVTGIIGANALDITKGSEPPYPFIGVAPEATFGAYRVFGCKGSSAVDVIMAAMEKAFNDGMDIINMSLGGGSAYKSTPQTVLGDKLVERGVVLVVAAGNDGAEGVWMVSDASLGDLSSSVASVDSSHVVYRTFTYGGATHPYAPSLAWNKPIELPASATLMPVLGKNGSLSDGCDLGTYNGVNIADKIVLVLGDVTRCKSGERGAIAQAAGAAGMLIMTTPLGIASLGGTPDFPMASIENRAGQALLKAYKANPDNTFTWSKKPSVVSIEGGGAPSSFSSFGLDGELRSKPDISAPGGNIMSTFPLSMGGYSVQSGTSMASPYVAGAHALYMQTKKIKLRGDEIRKTFKNTATLSKNYGSSSLTSVAKQGGGLINVLRAITTTSSITPDHIDLLDTNRFQTTVMITLRNDGPNAETYTLSHIPADTLNSYPDNNTFPLPTPQIEDNYATVSFSQNEITIPAGNAAAITISFTEPTTGDAAHFPIYSGFIIATPKSKESVPVHVPYSGLKGDFSRVPIMDTDKGFPALVSLNVSNGAIEKPEGSVATFDANNTVPIVVTRFGSHTPSFSVRVLDDSNKFLGYMVSLQGTKLIRDSGRNPNFDQEGLVAFSQWSWSGMIVPTANATEATRLPPGTYSIVVACQRKFTQGDYPADFEVYDIGKIKN</sequence>
<dbReference type="PROSITE" id="PS00137">
    <property type="entry name" value="SUBTILASE_HIS"/>
    <property type="match status" value="1"/>
</dbReference>
<dbReference type="Proteomes" id="UP000726737">
    <property type="component" value="Unassembled WGS sequence"/>
</dbReference>
<dbReference type="InterPro" id="IPR036852">
    <property type="entry name" value="Peptidase_S8/S53_dom_sf"/>
</dbReference>
<dbReference type="InterPro" id="IPR000209">
    <property type="entry name" value="Peptidase_S8/S53_dom"/>
</dbReference>
<dbReference type="EMBL" id="JAAAJA010000245">
    <property type="protein sequence ID" value="KAG0257813.1"/>
    <property type="molecule type" value="Genomic_DNA"/>
</dbReference>
<dbReference type="PANTHER" id="PTHR43806:SF66">
    <property type="entry name" value="SERIN ENDOPEPTIDASE"/>
    <property type="match status" value="1"/>
</dbReference>
<dbReference type="InterPro" id="IPR022398">
    <property type="entry name" value="Peptidase_S8_His-AS"/>
</dbReference>
<proteinExistence type="inferred from homology"/>
<feature type="active site" description="Charge relay system" evidence="8 9">
    <location>
        <position position="202"/>
    </location>
</feature>
<evidence type="ECO:0000256" key="3">
    <source>
        <dbReference type="ARBA" id="ARBA00022525"/>
    </source>
</evidence>
<dbReference type="PROSITE" id="PS00138">
    <property type="entry name" value="SUBTILASE_SER"/>
    <property type="match status" value="1"/>
</dbReference>
<keyword evidence="5 11" id="KW-0732">Signal</keyword>
<evidence type="ECO:0000313" key="15">
    <source>
        <dbReference type="EMBL" id="KAG0257813.1"/>
    </source>
</evidence>
<evidence type="ECO:0008006" key="17">
    <source>
        <dbReference type="Google" id="ProtNLM"/>
    </source>
</evidence>
<evidence type="ECO:0000256" key="1">
    <source>
        <dbReference type="ARBA" id="ARBA00011073"/>
    </source>
</evidence>
<dbReference type="OrthoDB" id="10256524at2759"/>